<dbReference type="GO" id="GO:0001501">
    <property type="term" value="P:skeletal system development"/>
    <property type="evidence" value="ECO:0007669"/>
    <property type="project" value="TreeGrafter"/>
</dbReference>
<dbReference type="Proteomes" id="UP000507470">
    <property type="component" value="Unassembled WGS sequence"/>
</dbReference>
<dbReference type="InterPro" id="IPR000719">
    <property type="entry name" value="Prot_kinase_dom"/>
</dbReference>
<dbReference type="Gene3D" id="1.10.510.10">
    <property type="entry name" value="Transferase(Phosphotransferase) domain 1"/>
    <property type="match status" value="1"/>
</dbReference>
<accession>A0A6J7ZZD0</accession>
<dbReference type="InterPro" id="IPR042983">
    <property type="entry name" value="PKDCC"/>
</dbReference>
<reference evidence="2 3" key="1">
    <citation type="submission" date="2020-06" db="EMBL/GenBank/DDBJ databases">
        <authorList>
            <person name="Li R."/>
            <person name="Bekaert M."/>
        </authorList>
    </citation>
    <scope>NUCLEOTIDE SEQUENCE [LARGE SCALE GENOMIC DNA]</scope>
    <source>
        <strain evidence="3">wild</strain>
    </source>
</reference>
<evidence type="ECO:0000313" key="2">
    <source>
        <dbReference type="EMBL" id="CAC5358729.1"/>
    </source>
</evidence>
<dbReference type="AlphaFoldDB" id="A0A6J7ZZD0"/>
<name>A0A6J7ZZD0_MYTCO</name>
<dbReference type="GO" id="GO:0005576">
    <property type="term" value="C:extracellular region"/>
    <property type="evidence" value="ECO:0007669"/>
    <property type="project" value="TreeGrafter"/>
</dbReference>
<protein>
    <recommendedName>
        <fullName evidence="1">Protein kinase domain-containing protein</fullName>
    </recommendedName>
</protein>
<dbReference type="GO" id="GO:0004715">
    <property type="term" value="F:non-membrane spanning protein tyrosine kinase activity"/>
    <property type="evidence" value="ECO:0007669"/>
    <property type="project" value="InterPro"/>
</dbReference>
<feature type="domain" description="Protein kinase" evidence="1">
    <location>
        <begin position="4"/>
        <end position="272"/>
    </location>
</feature>
<dbReference type="EMBL" id="CACVKT020000393">
    <property type="protein sequence ID" value="CAC5358729.1"/>
    <property type="molecule type" value="Genomic_DNA"/>
</dbReference>
<dbReference type="OrthoDB" id="4062651at2759"/>
<dbReference type="PROSITE" id="PS50011">
    <property type="entry name" value="PROTEIN_KINASE_DOM"/>
    <property type="match status" value="1"/>
</dbReference>
<organism evidence="2 3">
    <name type="scientific">Mytilus coruscus</name>
    <name type="common">Sea mussel</name>
    <dbReference type="NCBI Taxonomy" id="42192"/>
    <lineage>
        <taxon>Eukaryota</taxon>
        <taxon>Metazoa</taxon>
        <taxon>Spiralia</taxon>
        <taxon>Lophotrochozoa</taxon>
        <taxon>Mollusca</taxon>
        <taxon>Bivalvia</taxon>
        <taxon>Autobranchia</taxon>
        <taxon>Pteriomorphia</taxon>
        <taxon>Mytilida</taxon>
        <taxon>Mytiloidea</taxon>
        <taxon>Mytilidae</taxon>
        <taxon>Mytilinae</taxon>
        <taxon>Mytilus</taxon>
    </lineage>
</organism>
<dbReference type="PANTHER" id="PTHR46448:SF1">
    <property type="entry name" value="PROTEIN KINASE DOMAIN-CONTAINING PROTEIN"/>
    <property type="match status" value="1"/>
</dbReference>
<dbReference type="PANTHER" id="PTHR46448">
    <property type="entry name" value="PROTEIN KINASE DOMAIN-CONTAINING PROTEIN"/>
    <property type="match status" value="1"/>
</dbReference>
<dbReference type="InterPro" id="IPR011009">
    <property type="entry name" value="Kinase-like_dom_sf"/>
</dbReference>
<evidence type="ECO:0000313" key="3">
    <source>
        <dbReference type="Proteomes" id="UP000507470"/>
    </source>
</evidence>
<proteinExistence type="predicted"/>
<sequence length="272" mass="31546">MDKIRITKYEVGGGRSKVVDIGHFNGQILAVKRLSILKQEGMGWESRQMFFMKEIIMRDQLEHSSIIKMYGFCLRHLHIDYQGKNLLKYSDISAVYEYGNAFDVRTKYFTIQERLKHALELADLVSYLHSSPLGSMLIVDFKRDHFLMVNNIIKLIDLDYISNVEHGCYLNQTFTQCPFNCPCEPLNKVERSTTFCEPGSDCNVGVCRGCNVRFNIYNMYNTFLKYLLEPSVFPIESRRSLTDLLSRLHNNSVKIEEFVNGLISLLRIHTKG</sequence>
<dbReference type="SUPFAM" id="SSF56112">
    <property type="entry name" value="Protein kinase-like (PK-like)"/>
    <property type="match status" value="1"/>
</dbReference>
<keyword evidence="3" id="KW-1185">Reference proteome</keyword>
<gene>
    <name evidence="2" type="ORF">MCOR_1857</name>
</gene>
<evidence type="ECO:0000259" key="1">
    <source>
        <dbReference type="PROSITE" id="PS50011"/>
    </source>
</evidence>
<dbReference type="GO" id="GO:0005524">
    <property type="term" value="F:ATP binding"/>
    <property type="evidence" value="ECO:0007669"/>
    <property type="project" value="InterPro"/>
</dbReference>